<reference evidence="4" key="1">
    <citation type="submission" date="2017-02" db="UniProtKB">
        <authorList>
            <consortium name="WormBaseParasite"/>
        </authorList>
    </citation>
    <scope>IDENTIFICATION</scope>
</reference>
<dbReference type="WBParaSite" id="TCLT_0000039901-mRNA-1">
    <property type="protein sequence ID" value="TCLT_0000039901-mRNA-1"/>
    <property type="gene ID" value="TCLT_0000039901"/>
</dbReference>
<feature type="region of interest" description="Disordered" evidence="1">
    <location>
        <begin position="21"/>
        <end position="45"/>
    </location>
</feature>
<dbReference type="Proteomes" id="UP000276776">
    <property type="component" value="Unassembled WGS sequence"/>
</dbReference>
<dbReference type="OrthoDB" id="2194416at2759"/>
<gene>
    <name evidence="2" type="ORF">TCLT_LOCUS400</name>
</gene>
<evidence type="ECO:0000313" key="4">
    <source>
        <dbReference type="WBParaSite" id="TCLT_0000039901-mRNA-1"/>
    </source>
</evidence>
<evidence type="ECO:0000256" key="1">
    <source>
        <dbReference type="SAM" id="MobiDB-lite"/>
    </source>
</evidence>
<dbReference type="EMBL" id="UYYF01000027">
    <property type="protein sequence ID" value="VDM95355.1"/>
    <property type="molecule type" value="Genomic_DNA"/>
</dbReference>
<keyword evidence="3" id="KW-1185">Reference proteome</keyword>
<accession>A0A0N5CK20</accession>
<protein>
    <submittedName>
        <fullName evidence="4">40S ribosomal protein S25</fullName>
    </submittedName>
</protein>
<organism evidence="4">
    <name type="scientific">Thelazia callipaeda</name>
    <name type="common">Oriental eyeworm</name>
    <name type="synonym">Parasitic nematode</name>
    <dbReference type="NCBI Taxonomy" id="103827"/>
    <lineage>
        <taxon>Eukaryota</taxon>
        <taxon>Metazoa</taxon>
        <taxon>Ecdysozoa</taxon>
        <taxon>Nematoda</taxon>
        <taxon>Chromadorea</taxon>
        <taxon>Rhabditida</taxon>
        <taxon>Spirurina</taxon>
        <taxon>Spiruromorpha</taxon>
        <taxon>Thelazioidea</taxon>
        <taxon>Thelaziidae</taxon>
        <taxon>Thelazia</taxon>
    </lineage>
</organism>
<evidence type="ECO:0000313" key="2">
    <source>
        <dbReference type="EMBL" id="VDM95355.1"/>
    </source>
</evidence>
<evidence type="ECO:0000313" key="3">
    <source>
        <dbReference type="Proteomes" id="UP000276776"/>
    </source>
</evidence>
<feature type="compositionally biased region" description="Basic and acidic residues" evidence="1">
    <location>
        <begin position="31"/>
        <end position="41"/>
    </location>
</feature>
<reference evidence="2 3" key="2">
    <citation type="submission" date="2018-11" db="EMBL/GenBank/DDBJ databases">
        <authorList>
            <consortium name="Pathogen Informatics"/>
        </authorList>
    </citation>
    <scope>NUCLEOTIDE SEQUENCE [LARGE SCALE GENOMIC DNA]</scope>
</reference>
<dbReference type="AlphaFoldDB" id="A0A0N5CK20"/>
<name>A0A0N5CK20_THECL</name>
<sequence>MTDIASQLLVAQPCYKVMTSERRSHRVGKRRKEDHEVHDNFPLKPNLGRPITYMSDLHKLTTKHVVRVMQLDVAMKKLLANDQLGTVTKVKGTKEQALMNLAVCREQGNRP</sequence>
<proteinExistence type="predicted"/>